<keyword evidence="3" id="KW-1185">Reference proteome</keyword>
<sequence length="158" mass="18137">MKYFLIIKILLIFRKLTPSLRRGFLNFPSASQGLFLFRLPILLISPCEREFRVSTTVVLQRPIEQYSSPHQRALRFPQPPPPPPPPPPAPGRLRATRLWGVIFRRRLNELGASFRQSAPRALDPGRRFLGYSRLSFDADHQGPVSPDLDDLKGRQNDQ</sequence>
<feature type="compositionally biased region" description="Pro residues" evidence="1">
    <location>
        <begin position="77"/>
        <end position="90"/>
    </location>
</feature>
<evidence type="ECO:0000256" key="1">
    <source>
        <dbReference type="SAM" id="MobiDB-lite"/>
    </source>
</evidence>
<feature type="compositionally biased region" description="Basic and acidic residues" evidence="1">
    <location>
        <begin position="149"/>
        <end position="158"/>
    </location>
</feature>
<reference evidence="2 3" key="1">
    <citation type="submission" date="2024-03" db="EMBL/GenBank/DDBJ databases">
        <title>The genome assembly and annotation of the cricket Gryllus longicercus Weissman &amp; Gray.</title>
        <authorList>
            <person name="Szrajer S."/>
            <person name="Gray D."/>
            <person name="Ylla G."/>
        </authorList>
    </citation>
    <scope>NUCLEOTIDE SEQUENCE [LARGE SCALE GENOMIC DNA]</scope>
    <source>
        <strain evidence="2">DAG 2021-001</strain>
        <tissue evidence="2">Whole body minus gut</tissue>
    </source>
</reference>
<comment type="caution">
    <text evidence="2">The sequence shown here is derived from an EMBL/GenBank/DDBJ whole genome shotgun (WGS) entry which is preliminary data.</text>
</comment>
<evidence type="ECO:0000313" key="3">
    <source>
        <dbReference type="Proteomes" id="UP001378592"/>
    </source>
</evidence>
<accession>A0AAN9V154</accession>
<organism evidence="2 3">
    <name type="scientific">Gryllus longicercus</name>
    <dbReference type="NCBI Taxonomy" id="2509291"/>
    <lineage>
        <taxon>Eukaryota</taxon>
        <taxon>Metazoa</taxon>
        <taxon>Ecdysozoa</taxon>
        <taxon>Arthropoda</taxon>
        <taxon>Hexapoda</taxon>
        <taxon>Insecta</taxon>
        <taxon>Pterygota</taxon>
        <taxon>Neoptera</taxon>
        <taxon>Polyneoptera</taxon>
        <taxon>Orthoptera</taxon>
        <taxon>Ensifera</taxon>
        <taxon>Gryllidea</taxon>
        <taxon>Grylloidea</taxon>
        <taxon>Gryllidae</taxon>
        <taxon>Gryllinae</taxon>
        <taxon>Gryllus</taxon>
    </lineage>
</organism>
<protein>
    <submittedName>
        <fullName evidence="2">Uncharacterized protein</fullName>
    </submittedName>
</protein>
<name>A0AAN9V154_9ORTH</name>
<feature type="region of interest" description="Disordered" evidence="1">
    <location>
        <begin position="136"/>
        <end position="158"/>
    </location>
</feature>
<proteinExistence type="predicted"/>
<feature type="region of interest" description="Disordered" evidence="1">
    <location>
        <begin position="69"/>
        <end position="93"/>
    </location>
</feature>
<dbReference type="Proteomes" id="UP001378592">
    <property type="component" value="Unassembled WGS sequence"/>
</dbReference>
<gene>
    <name evidence="2" type="ORF">R5R35_012913</name>
</gene>
<dbReference type="EMBL" id="JAZDUA010001071">
    <property type="protein sequence ID" value="KAK7788475.1"/>
    <property type="molecule type" value="Genomic_DNA"/>
</dbReference>
<dbReference type="AlphaFoldDB" id="A0AAN9V154"/>
<evidence type="ECO:0000313" key="2">
    <source>
        <dbReference type="EMBL" id="KAK7788475.1"/>
    </source>
</evidence>